<dbReference type="SUPFAM" id="SSF54523">
    <property type="entry name" value="Pili subunits"/>
    <property type="match status" value="1"/>
</dbReference>
<evidence type="ECO:0000313" key="3">
    <source>
        <dbReference type="EMBL" id="PQO45482.1"/>
    </source>
</evidence>
<dbReference type="NCBIfam" id="TIGR04294">
    <property type="entry name" value="pre_pil_HX9DG"/>
    <property type="match status" value="1"/>
</dbReference>
<keyword evidence="1" id="KW-0812">Transmembrane</keyword>
<keyword evidence="1" id="KW-1133">Transmembrane helix</keyword>
<dbReference type="InterPro" id="IPR045584">
    <property type="entry name" value="Pilin-like"/>
</dbReference>
<accession>A0A2S8GM21</accession>
<dbReference type="NCBIfam" id="TIGR02532">
    <property type="entry name" value="IV_pilin_GFxxxE"/>
    <property type="match status" value="1"/>
</dbReference>
<dbReference type="Pfam" id="PF07963">
    <property type="entry name" value="N_methyl"/>
    <property type="match status" value="1"/>
</dbReference>
<dbReference type="OrthoDB" id="236690at2"/>
<dbReference type="PANTHER" id="PTHR30093:SF2">
    <property type="entry name" value="TYPE II SECRETION SYSTEM PROTEIN H"/>
    <property type="match status" value="1"/>
</dbReference>
<dbReference type="RefSeq" id="WP_105335973.1">
    <property type="nucleotide sequence ID" value="NZ_PUHZ01000014.1"/>
</dbReference>
<reference evidence="3 4" key="1">
    <citation type="submission" date="2018-02" db="EMBL/GenBank/DDBJ databases">
        <title>Comparative genomes isolates from brazilian mangrove.</title>
        <authorList>
            <person name="Araujo J.E."/>
            <person name="Taketani R.G."/>
            <person name="Silva M.C.P."/>
            <person name="Loureco M.V."/>
            <person name="Andreote F.D."/>
        </authorList>
    </citation>
    <scope>NUCLEOTIDE SEQUENCE [LARGE SCALE GENOMIC DNA]</scope>
    <source>
        <strain evidence="3 4">Nap-Phe MGV</strain>
    </source>
</reference>
<evidence type="ECO:0000259" key="2">
    <source>
        <dbReference type="Pfam" id="PF07596"/>
    </source>
</evidence>
<name>A0A2S8GM21_9BACT</name>
<gene>
    <name evidence="3" type="ORF">C5Y93_13605</name>
</gene>
<dbReference type="PANTHER" id="PTHR30093">
    <property type="entry name" value="GENERAL SECRETION PATHWAY PROTEIN G"/>
    <property type="match status" value="1"/>
</dbReference>
<dbReference type="AlphaFoldDB" id="A0A2S8GM21"/>
<feature type="domain" description="DUF1559" evidence="2">
    <location>
        <begin position="34"/>
        <end position="349"/>
    </location>
</feature>
<dbReference type="InterPro" id="IPR012902">
    <property type="entry name" value="N_methyl_site"/>
</dbReference>
<proteinExistence type="predicted"/>
<sequence length="367" mass="40066">MKTHLRRYAFSLVELLVVIAILGLLVSLLLPAIQQAREAARRMQCGNHVKQLTLAIQLYHDAHGSTPLHMHRSAHDYGTGNSGNLSWYFGLLPSIEETAAHETVLSEISGEGYSWEGLVDESTPLGKVARHRGEVFTCPSESTVNNNVPGIANFSYVANAGPSRLLSLPGRGTSLRSRGIISHSRMSDQGPDSVNCQGEWLPGSNHIVRFQEITDGLSNTAAVSEGLVNDGTGNHPDIRRNLYYTKTKLIQVPGTPVFDVIADGMANRVNWPNWGQYKGLSWLYTSSWEKHLYHHVFLPNSISIPGYNDDWFRCSEADGAVTPSSNHPGGVQISMADGSVRFVAESVDMNVWWAIGTAAGGEAVGEF</sequence>
<dbReference type="Pfam" id="PF07596">
    <property type="entry name" value="SBP_bac_10"/>
    <property type="match status" value="1"/>
</dbReference>
<dbReference type="Gene3D" id="3.30.700.10">
    <property type="entry name" value="Glycoprotein, Type 4 Pilin"/>
    <property type="match status" value="1"/>
</dbReference>
<dbReference type="InterPro" id="IPR011453">
    <property type="entry name" value="DUF1559"/>
</dbReference>
<keyword evidence="1" id="KW-0472">Membrane</keyword>
<evidence type="ECO:0000256" key="1">
    <source>
        <dbReference type="SAM" id="Phobius"/>
    </source>
</evidence>
<comment type="caution">
    <text evidence="3">The sequence shown here is derived from an EMBL/GenBank/DDBJ whole genome shotgun (WGS) entry which is preliminary data.</text>
</comment>
<dbReference type="Proteomes" id="UP000237819">
    <property type="component" value="Unassembled WGS sequence"/>
</dbReference>
<feature type="transmembrane region" description="Helical" evidence="1">
    <location>
        <begin position="12"/>
        <end position="33"/>
    </location>
</feature>
<protein>
    <submittedName>
        <fullName evidence="3">Prepilin-type cleavage/methylation domain-containing protein</fullName>
    </submittedName>
</protein>
<evidence type="ECO:0000313" key="4">
    <source>
        <dbReference type="Proteomes" id="UP000237819"/>
    </source>
</evidence>
<dbReference type="EMBL" id="PUHZ01000014">
    <property type="protein sequence ID" value="PQO45482.1"/>
    <property type="molecule type" value="Genomic_DNA"/>
</dbReference>
<organism evidence="3 4">
    <name type="scientific">Blastopirellula marina</name>
    <dbReference type="NCBI Taxonomy" id="124"/>
    <lineage>
        <taxon>Bacteria</taxon>
        <taxon>Pseudomonadati</taxon>
        <taxon>Planctomycetota</taxon>
        <taxon>Planctomycetia</taxon>
        <taxon>Pirellulales</taxon>
        <taxon>Pirellulaceae</taxon>
        <taxon>Blastopirellula</taxon>
    </lineage>
</organism>
<dbReference type="InterPro" id="IPR027558">
    <property type="entry name" value="Pre_pil_HX9DG_C"/>
</dbReference>